<feature type="region of interest" description="Disordered" evidence="1">
    <location>
        <begin position="149"/>
        <end position="218"/>
    </location>
</feature>
<comment type="caution">
    <text evidence="3">The sequence shown here is derived from an EMBL/GenBank/DDBJ whole genome shotgun (WGS) entry which is preliminary data.</text>
</comment>
<dbReference type="AlphaFoldDB" id="A0A6L2JEJ0"/>
<dbReference type="PANTHER" id="PTHR46148">
    <property type="entry name" value="CHROMO DOMAIN-CONTAINING PROTEIN"/>
    <property type="match status" value="1"/>
</dbReference>
<feature type="region of interest" description="Disordered" evidence="1">
    <location>
        <begin position="473"/>
        <end position="500"/>
    </location>
</feature>
<dbReference type="InterPro" id="IPR056924">
    <property type="entry name" value="SH3_Tf2-1"/>
</dbReference>
<dbReference type="Pfam" id="PF24626">
    <property type="entry name" value="SH3_Tf2-1"/>
    <property type="match status" value="1"/>
</dbReference>
<sequence length="1036" mass="117397">MTTPIITSTTDSQLHNNIIVAGSRDRPPMHAMRRYAQWRSCFLRYIDTRPNGDALRKCILEGPYTLSTVVEAIERLQQGESLNIQDVKTNLFWEFGKFTSHDGETMKSYYTRLYKLVNEMIRNNLTVATIIARNANPLALVSTAQPNQDPYYQTPKSHKSYAPTSKASLPTRSHETTRNKGKDMAKSIIPPSESASKEDNDHEQAQRDKDMNMNDNQTGQFRNQRTVNVAGARENVGSPIVQQTRIQCFNCKEFDTDEEIDEQELEAHYSYMEKIQEVPTADSCTDSEPLEQVQYDAGYNVSANEIQHFEQSESISNTCVVERDDSNVILDSPDMCDNVIQNDQNAEECDDEPQLQEKNISINELKKLIEKCNRKSVGTKFDKPSVVRQPNAQRIPKPSVLGKPAPFSDSLERKHFLKTKPVPKTNVLEGLSKPVTTQNMPQTATQAVRDTNVIKPGMYRIDSRITQTRAPKFPQTYRNNSPCVSTSTGVTHKTNVSRPKLRSTQMKDNVMPNNSQVKDKKTEVEDHLRISSIYNNTKSVTMCNDSLKSRTSNVDAVCATCGKCLVDSYHFACVTKLLCILVLENPKGAVRFRKREKLSPRYIRPFKIIARVGTVAYTLDLPKELKGIHSTFHVSNVKKCLAKDDVVVQIDEIQLDDKLHMIEEPVEVLDREVKRLNQSRIPIAKDEARKSGLDELSAETSLPKGGENVTTRVSDHGFVGYPFDCRVTMGFGSIAGGIDHVNPVTRLPLEHEISRFNDLQQCYLQKQCHLVNPIDNNDKKDVDVVQREGYSSGLSDFKSVLSTFTQYSRLWVIAELRHGKLYHSDNIISSIEFDRDDEMFATAGVLRRINFFNFSTSVMEYKEHEKQLLVIILRKMYVKICECPCSSWKFIDSSTYEGLLVISAPLVISYVNAAIDTTAIGFKRRTAPTNDPINIPKPPQNVISSLSVLANSPAFVRPSRTPTFARFDSTLNIKTLVAAAEPKAKEFTEVLKKEYYPWCAQYMVIKRLYMLMLCCYKLAIWQLLIVVLSQNQEANG</sequence>
<proteinExistence type="predicted"/>
<name>A0A6L2JEJ0_TANCI</name>
<evidence type="ECO:0000313" key="3">
    <source>
        <dbReference type="EMBL" id="GEU35398.1"/>
    </source>
</evidence>
<reference evidence="3" key="1">
    <citation type="journal article" date="2019" name="Sci. Rep.">
        <title>Draft genome of Tanacetum cinerariifolium, the natural source of mosquito coil.</title>
        <authorList>
            <person name="Yamashiro T."/>
            <person name="Shiraishi A."/>
            <person name="Satake H."/>
            <person name="Nakayama K."/>
        </authorList>
    </citation>
    <scope>NUCLEOTIDE SEQUENCE</scope>
</reference>
<protein>
    <submittedName>
        <fullName evidence="3">E3 ubiquitin-protein ligase COP1-like isoform X2</fullName>
    </submittedName>
</protein>
<dbReference type="Gene3D" id="2.130.10.10">
    <property type="entry name" value="YVTN repeat-like/Quinoprotein amine dehydrogenase"/>
    <property type="match status" value="1"/>
</dbReference>
<dbReference type="InterPro" id="IPR015943">
    <property type="entry name" value="WD40/YVTN_repeat-like_dom_sf"/>
</dbReference>
<evidence type="ECO:0000259" key="2">
    <source>
        <dbReference type="Pfam" id="PF24626"/>
    </source>
</evidence>
<feature type="compositionally biased region" description="Polar residues" evidence="1">
    <location>
        <begin position="476"/>
        <end position="500"/>
    </location>
</feature>
<evidence type="ECO:0000256" key="1">
    <source>
        <dbReference type="SAM" id="MobiDB-lite"/>
    </source>
</evidence>
<feature type="compositionally biased region" description="Polar residues" evidence="1">
    <location>
        <begin position="162"/>
        <end position="171"/>
    </location>
</feature>
<dbReference type="EMBL" id="BKCJ010000686">
    <property type="protein sequence ID" value="GEU35398.1"/>
    <property type="molecule type" value="Genomic_DNA"/>
</dbReference>
<feature type="compositionally biased region" description="Basic and acidic residues" evidence="1">
    <location>
        <begin position="172"/>
        <end position="185"/>
    </location>
</feature>
<feature type="domain" description="Tf2-1-like SH3-like" evidence="2">
    <location>
        <begin position="590"/>
        <end position="640"/>
    </location>
</feature>
<gene>
    <name evidence="3" type="ORF">Tci_007376</name>
</gene>
<accession>A0A6L2JEJ0</accession>
<feature type="compositionally biased region" description="Basic and acidic residues" evidence="1">
    <location>
        <begin position="195"/>
        <end position="212"/>
    </location>
</feature>
<organism evidence="3">
    <name type="scientific">Tanacetum cinerariifolium</name>
    <name type="common">Dalmatian daisy</name>
    <name type="synonym">Chrysanthemum cinerariifolium</name>
    <dbReference type="NCBI Taxonomy" id="118510"/>
    <lineage>
        <taxon>Eukaryota</taxon>
        <taxon>Viridiplantae</taxon>
        <taxon>Streptophyta</taxon>
        <taxon>Embryophyta</taxon>
        <taxon>Tracheophyta</taxon>
        <taxon>Spermatophyta</taxon>
        <taxon>Magnoliopsida</taxon>
        <taxon>eudicotyledons</taxon>
        <taxon>Gunneridae</taxon>
        <taxon>Pentapetalae</taxon>
        <taxon>asterids</taxon>
        <taxon>campanulids</taxon>
        <taxon>Asterales</taxon>
        <taxon>Asteraceae</taxon>
        <taxon>Asteroideae</taxon>
        <taxon>Anthemideae</taxon>
        <taxon>Anthemidinae</taxon>
        <taxon>Tanacetum</taxon>
    </lineage>
</organism>
<dbReference type="PANTHER" id="PTHR46148:SF59">
    <property type="entry name" value="NUCLEOTIDYLTRANSFERASE, RIBONUCLEASE H"/>
    <property type="match status" value="1"/>
</dbReference>